<dbReference type="GO" id="GO:0008777">
    <property type="term" value="F:acetylornithine deacetylase activity"/>
    <property type="evidence" value="ECO:0007669"/>
    <property type="project" value="UniProtKB-EC"/>
</dbReference>
<feature type="compositionally biased region" description="Gly residues" evidence="1">
    <location>
        <begin position="96"/>
        <end position="106"/>
    </location>
</feature>
<feature type="compositionally biased region" description="Basic residues" evidence="1">
    <location>
        <begin position="176"/>
        <end position="186"/>
    </location>
</feature>
<organism evidence="2">
    <name type="scientific">uncultured Thermomicrobiales bacterium</name>
    <dbReference type="NCBI Taxonomy" id="1645740"/>
    <lineage>
        <taxon>Bacteria</taxon>
        <taxon>Pseudomonadati</taxon>
        <taxon>Thermomicrobiota</taxon>
        <taxon>Thermomicrobia</taxon>
        <taxon>Thermomicrobiales</taxon>
        <taxon>environmental samples</taxon>
    </lineage>
</organism>
<feature type="region of interest" description="Disordered" evidence="1">
    <location>
        <begin position="1"/>
        <end position="208"/>
    </location>
</feature>
<name>A0A6J4V4N3_9BACT</name>
<dbReference type="AlphaFoldDB" id="A0A6J4V4N3"/>
<protein>
    <submittedName>
        <fullName evidence="2">Acetylornithine deacetylase</fullName>
        <ecNumber evidence="2">3.5.1.16</ecNumber>
    </submittedName>
</protein>
<feature type="non-terminal residue" evidence="2">
    <location>
        <position position="1"/>
    </location>
</feature>
<gene>
    <name evidence="2" type="ORF">AVDCRST_MAG59-2992</name>
</gene>
<feature type="compositionally biased region" description="Basic residues" evidence="1">
    <location>
        <begin position="14"/>
        <end position="26"/>
    </location>
</feature>
<evidence type="ECO:0000313" key="2">
    <source>
        <dbReference type="EMBL" id="CAA9566341.1"/>
    </source>
</evidence>
<feature type="compositionally biased region" description="Pro residues" evidence="1">
    <location>
        <begin position="121"/>
        <end position="130"/>
    </location>
</feature>
<dbReference type="EMBL" id="CADCWF010000206">
    <property type="protein sequence ID" value="CAA9566341.1"/>
    <property type="molecule type" value="Genomic_DNA"/>
</dbReference>
<feature type="non-terminal residue" evidence="2">
    <location>
        <position position="208"/>
    </location>
</feature>
<keyword evidence="2" id="KW-0378">Hydrolase</keyword>
<evidence type="ECO:0000256" key="1">
    <source>
        <dbReference type="SAM" id="MobiDB-lite"/>
    </source>
</evidence>
<reference evidence="2" key="1">
    <citation type="submission" date="2020-02" db="EMBL/GenBank/DDBJ databases">
        <authorList>
            <person name="Meier V. D."/>
        </authorList>
    </citation>
    <scope>NUCLEOTIDE SEQUENCE</scope>
    <source>
        <strain evidence="2">AVDCRST_MAG59</strain>
    </source>
</reference>
<proteinExistence type="predicted"/>
<sequence length="208" mass="23046">KGVRLARGRDARRCRPRLATRPRGRRDRGDGPGPKRGRRPGAPSRGRHQAPAPGDGFDPCLHHLRRPRAVDLPRPLYRRLRAADHPRRNHSRRGGRVPGNGGGGGGGRHDSGRRHPHDPRPPTVLDPTRPPVRRVGPRPGGTRSRRRPAVGLRLRLDGLGAPGRGRHPDRRVWSVRGRRPRRRRVGRSAEPGADPGRAAGRGRGRLRV</sequence>
<accession>A0A6J4V4N3</accession>
<dbReference type="EC" id="3.5.1.16" evidence="2"/>